<dbReference type="PROSITE" id="PS51450">
    <property type="entry name" value="LRR"/>
    <property type="match status" value="1"/>
</dbReference>
<evidence type="ECO:0000256" key="1">
    <source>
        <dbReference type="ARBA" id="ARBA00022614"/>
    </source>
</evidence>
<name>A0A212K608_9BACT</name>
<dbReference type="Pfam" id="PF12799">
    <property type="entry name" value="LRR_4"/>
    <property type="match status" value="1"/>
</dbReference>
<dbReference type="PROSITE" id="PS51257">
    <property type="entry name" value="PROKAR_LIPOPROTEIN"/>
    <property type="match status" value="1"/>
</dbReference>
<dbReference type="SUPFAM" id="SSF52058">
    <property type="entry name" value="L domain-like"/>
    <property type="match status" value="1"/>
</dbReference>
<dbReference type="RefSeq" id="WP_296944537.1">
    <property type="nucleotide sequence ID" value="NZ_LT599032.1"/>
</dbReference>
<gene>
    <name evidence="3" type="ORF">KL86DYS1_31578</name>
</gene>
<keyword evidence="1" id="KW-0433">Leucine-rich repeat</keyword>
<dbReference type="Gene3D" id="3.80.10.10">
    <property type="entry name" value="Ribonuclease Inhibitor"/>
    <property type="match status" value="1"/>
</dbReference>
<dbReference type="GO" id="GO:0035591">
    <property type="term" value="F:signaling adaptor activity"/>
    <property type="evidence" value="ECO:0007669"/>
    <property type="project" value="TreeGrafter"/>
</dbReference>
<dbReference type="PANTHER" id="PTHR47566">
    <property type="match status" value="1"/>
</dbReference>
<dbReference type="InterPro" id="IPR052574">
    <property type="entry name" value="CDIRP"/>
</dbReference>
<keyword evidence="2" id="KW-0677">Repeat</keyword>
<dbReference type="PANTHER" id="PTHR47566:SF1">
    <property type="entry name" value="PROTEIN NUD1"/>
    <property type="match status" value="1"/>
</dbReference>
<accession>A0A212K608</accession>
<organism evidence="3">
    <name type="scientific">uncultured Dysgonomonas sp</name>
    <dbReference type="NCBI Taxonomy" id="206096"/>
    <lineage>
        <taxon>Bacteria</taxon>
        <taxon>Pseudomonadati</taxon>
        <taxon>Bacteroidota</taxon>
        <taxon>Bacteroidia</taxon>
        <taxon>Bacteroidales</taxon>
        <taxon>Dysgonomonadaceae</taxon>
        <taxon>Dysgonomonas</taxon>
        <taxon>environmental samples</taxon>
    </lineage>
</organism>
<evidence type="ECO:0000256" key="2">
    <source>
        <dbReference type="ARBA" id="ARBA00022737"/>
    </source>
</evidence>
<protein>
    <submittedName>
        <fullName evidence="3">Uncharacterized protein</fullName>
    </submittedName>
</protein>
<sequence>MKSIIFIISLFLFLSCGNKGNNIGHNIELTITPSMQKKASSTVAFSLLAPSVMIDWGDGTEIEYTLPMKKDHKGMFIFEKVSHNYSDPGKSYTIKVRTSDLIAIDLDSMRLQKLEIGKCTQLKVFKASGLGINYLDFSGCSELVNLYLASNNITSLDLSENQMIEYLDVSYNRLTSLNVSKSPNLRYLNCNNNKLTAIDLSNNLILSTLYISKNSLSMLDISKNTALISLSCNENPLKSLDLNNNNRLSSLYCMKTQVSSVNISDSNNLITVFLEDNQLGEEALNKIYTLLPKNESSVYLWASHNPGFEASDKSIARKKNWVFNTIRKK</sequence>
<dbReference type="InterPro" id="IPR032675">
    <property type="entry name" value="LRR_dom_sf"/>
</dbReference>
<evidence type="ECO:0000313" key="3">
    <source>
        <dbReference type="EMBL" id="SBW07106.1"/>
    </source>
</evidence>
<reference evidence="3" key="1">
    <citation type="submission" date="2016-04" db="EMBL/GenBank/DDBJ databases">
        <authorList>
            <person name="Evans L.H."/>
            <person name="Alamgir A."/>
            <person name="Owens N."/>
            <person name="Weber N.D."/>
            <person name="Virtaneva K."/>
            <person name="Barbian K."/>
            <person name="Babar A."/>
            <person name="Rosenke K."/>
        </authorList>
    </citation>
    <scope>NUCLEOTIDE SEQUENCE</scope>
    <source>
        <strain evidence="3">86-1</strain>
    </source>
</reference>
<dbReference type="InterPro" id="IPR025875">
    <property type="entry name" value="Leu-rich_rpt_4"/>
</dbReference>
<dbReference type="AlphaFoldDB" id="A0A212K608"/>
<dbReference type="InterPro" id="IPR001611">
    <property type="entry name" value="Leu-rich_rpt"/>
</dbReference>
<proteinExistence type="predicted"/>
<dbReference type="EMBL" id="FLUM01000003">
    <property type="protein sequence ID" value="SBW07106.1"/>
    <property type="molecule type" value="Genomic_DNA"/>
</dbReference>